<gene>
    <name evidence="1" type="ORF">BEN49_24415</name>
</gene>
<reference evidence="1 2" key="1">
    <citation type="submission" date="2016-08" db="EMBL/GenBank/DDBJ databases">
        <title>Hymenobacter coccineus sp. nov., Hymenobacter lapidarius sp. nov. and Hymenobacter glacialis sp. nov., isolated from Antarctic soil.</title>
        <authorList>
            <person name="Sedlacek I."/>
            <person name="Kralova S."/>
            <person name="Kyrova K."/>
            <person name="Maslanova I."/>
            <person name="Stankova E."/>
            <person name="Vrbovska V."/>
            <person name="Nemec M."/>
            <person name="Bartak M."/>
            <person name="Svec P."/>
            <person name="Busse H.-J."/>
            <person name="Pantucek R."/>
        </authorList>
    </citation>
    <scope>NUCLEOTIDE SEQUENCE [LARGE SCALE GENOMIC DNA]</scope>
    <source>
        <strain evidence="1 2">CCM 8649</strain>
    </source>
</reference>
<accession>A0A1G1TG55</accession>
<evidence type="ECO:0000313" key="1">
    <source>
        <dbReference type="EMBL" id="OGX89835.1"/>
    </source>
</evidence>
<dbReference type="Proteomes" id="UP000177506">
    <property type="component" value="Unassembled WGS sequence"/>
</dbReference>
<comment type="caution">
    <text evidence="1">The sequence shown here is derived from an EMBL/GenBank/DDBJ whole genome shotgun (WGS) entry which is preliminary data.</text>
</comment>
<dbReference type="EMBL" id="MDZA01000232">
    <property type="protein sequence ID" value="OGX89835.1"/>
    <property type="molecule type" value="Genomic_DNA"/>
</dbReference>
<dbReference type="PROSITE" id="PS51257">
    <property type="entry name" value="PROKAR_LIPOPROTEIN"/>
    <property type="match status" value="1"/>
</dbReference>
<organism evidence="1 2">
    <name type="scientific">Hymenobacter coccineus</name>
    <dbReference type="NCBI Taxonomy" id="1908235"/>
    <lineage>
        <taxon>Bacteria</taxon>
        <taxon>Pseudomonadati</taxon>
        <taxon>Bacteroidota</taxon>
        <taxon>Cytophagia</taxon>
        <taxon>Cytophagales</taxon>
        <taxon>Hymenobacteraceae</taxon>
        <taxon>Hymenobacter</taxon>
    </lineage>
</organism>
<proteinExistence type="predicted"/>
<name>A0A1G1TG55_9BACT</name>
<sequence>MKKLVPVILAVVLLGGCSKSSDPSPAAVPVLNTFAPVAGAFTIQPNGGAAYTVTKLALRVTDVLDAAGHPLYYTYTYQGGSSEGDDVEIIVTLLDPIASLTAAGPWRAQMVLHHGTRPAFYNFTAPDLGYGTLSSPAGNAYTASWNSAALVGSLK</sequence>
<dbReference type="RefSeq" id="WP_070744331.1">
    <property type="nucleotide sequence ID" value="NZ_MDZA01000232.1"/>
</dbReference>
<evidence type="ECO:0000313" key="2">
    <source>
        <dbReference type="Proteomes" id="UP000177506"/>
    </source>
</evidence>
<protein>
    <submittedName>
        <fullName evidence="1">Uncharacterized protein</fullName>
    </submittedName>
</protein>
<keyword evidence="2" id="KW-1185">Reference proteome</keyword>
<dbReference type="AlphaFoldDB" id="A0A1G1TG55"/>